<dbReference type="Pfam" id="PF02579">
    <property type="entry name" value="Nitro_FeMo-Co"/>
    <property type="match status" value="1"/>
</dbReference>
<reference evidence="3 4" key="1">
    <citation type="submission" date="2019-11" db="EMBL/GenBank/DDBJ databases">
        <authorList>
            <person name="Zheng R.K."/>
            <person name="Sun C.M."/>
        </authorList>
    </citation>
    <scope>NUCLEOTIDE SEQUENCE [LARGE SCALE GENOMIC DNA]</scope>
    <source>
        <strain evidence="3 4">SRB007</strain>
    </source>
</reference>
<dbReference type="PANTHER" id="PTHR42983">
    <property type="entry name" value="DINITROGENASE IRON-MOLYBDENUM COFACTOR PROTEIN-RELATED"/>
    <property type="match status" value="1"/>
</dbReference>
<feature type="compositionally biased region" description="Gly residues" evidence="1">
    <location>
        <begin position="1"/>
        <end position="36"/>
    </location>
</feature>
<dbReference type="InterPro" id="IPR036105">
    <property type="entry name" value="DiNase_FeMo-co_biosyn_sf"/>
</dbReference>
<dbReference type="KEGG" id="psel:GM415_04805"/>
<organism evidence="3 4">
    <name type="scientific">Pseudodesulfovibrio cashew</name>
    <dbReference type="NCBI Taxonomy" id="2678688"/>
    <lineage>
        <taxon>Bacteria</taxon>
        <taxon>Pseudomonadati</taxon>
        <taxon>Thermodesulfobacteriota</taxon>
        <taxon>Desulfovibrionia</taxon>
        <taxon>Desulfovibrionales</taxon>
        <taxon>Desulfovibrionaceae</taxon>
    </lineage>
</organism>
<dbReference type="InterPro" id="IPR003731">
    <property type="entry name" value="Di-Nase_FeMo-co_biosynth"/>
</dbReference>
<evidence type="ECO:0000313" key="4">
    <source>
        <dbReference type="Proteomes" id="UP000428328"/>
    </source>
</evidence>
<evidence type="ECO:0000313" key="3">
    <source>
        <dbReference type="EMBL" id="QGY41985.1"/>
    </source>
</evidence>
<evidence type="ECO:0000256" key="1">
    <source>
        <dbReference type="SAM" id="MobiDB-lite"/>
    </source>
</evidence>
<evidence type="ECO:0000259" key="2">
    <source>
        <dbReference type="Pfam" id="PF02579"/>
    </source>
</evidence>
<protein>
    <recommendedName>
        <fullName evidence="2">Dinitrogenase iron-molybdenum cofactor biosynthesis domain-containing protein</fullName>
    </recommendedName>
</protein>
<name>A0A6I6JGK2_9BACT</name>
<dbReference type="SUPFAM" id="SSF53146">
    <property type="entry name" value="Nitrogenase accessory factor-like"/>
    <property type="match status" value="1"/>
</dbReference>
<accession>A0A6I6JGK2</accession>
<sequence length="181" mass="17822">MGGRGMGQGRGRGMGGQGRGMGQGQGRGMGGQGMGQGRQTAMNAGAAPANTQGNTMSAVKKVAVTSEGPTLESRVDARFGRAGGFAVVDLETMEVEYVDNGGSQSMAQGAGIQAAENVANAGAQVLLSGYVGPKAFAALQAAGIGVGQDVDGLTVGEAVEKYKRGEVPMAASANAQAGGNK</sequence>
<dbReference type="Gene3D" id="3.30.420.130">
    <property type="entry name" value="Dinitrogenase iron-molybdenum cofactor biosynthesis domain"/>
    <property type="match status" value="1"/>
</dbReference>
<gene>
    <name evidence="3" type="ORF">GM415_04805</name>
</gene>
<dbReference type="AlphaFoldDB" id="A0A6I6JGK2"/>
<keyword evidence="4" id="KW-1185">Reference proteome</keyword>
<feature type="region of interest" description="Disordered" evidence="1">
    <location>
        <begin position="1"/>
        <end position="53"/>
    </location>
</feature>
<proteinExistence type="predicted"/>
<dbReference type="PANTHER" id="PTHR42983:SF1">
    <property type="entry name" value="IRON-MOLYBDENUM PROTEIN"/>
    <property type="match status" value="1"/>
</dbReference>
<dbReference type="EMBL" id="CP046400">
    <property type="protein sequence ID" value="QGY41985.1"/>
    <property type="molecule type" value="Genomic_DNA"/>
</dbReference>
<dbReference type="Proteomes" id="UP000428328">
    <property type="component" value="Chromosome"/>
</dbReference>
<feature type="domain" description="Dinitrogenase iron-molybdenum cofactor biosynthesis" evidence="2">
    <location>
        <begin position="72"/>
        <end position="163"/>
    </location>
</feature>